<evidence type="ECO:0000313" key="3">
    <source>
        <dbReference type="EMBL" id="PTB35944.1"/>
    </source>
</evidence>
<dbReference type="AlphaFoldDB" id="A0A2T3YTV2"/>
<name>A0A2T3YTV2_TRIA4</name>
<evidence type="ECO:0008006" key="5">
    <source>
        <dbReference type="Google" id="ProtNLM"/>
    </source>
</evidence>
<sequence>MVYMYFFRLLLSALINCRIFSSTAHRGLTAVSRVVGSETPNSTHVLYAALSKTLARGSTRGVARKIKGGTKGKIDQVAWVISWPTDSCCLTRGKHCRLRSNSFLGVVRNVVKKKKGRKDAEERKKKKECSRYVRIS</sequence>
<feature type="signal peptide" evidence="2">
    <location>
        <begin position="1"/>
        <end position="24"/>
    </location>
</feature>
<reference evidence="3 4" key="1">
    <citation type="submission" date="2016-07" db="EMBL/GenBank/DDBJ databases">
        <title>Multiple horizontal gene transfer events from other fungi enriched the ability of initially mycotrophic Trichoderma (Ascomycota) to feed on dead plant biomass.</title>
        <authorList>
            <consortium name="DOE Joint Genome Institute"/>
            <person name="Aerts A."/>
            <person name="Atanasova L."/>
            <person name="Chenthamara K."/>
            <person name="Zhang J."/>
            <person name="Grujic M."/>
            <person name="Henrissat B."/>
            <person name="Kuo A."/>
            <person name="Salamov A."/>
            <person name="Lipzen A."/>
            <person name="Labutti K."/>
            <person name="Barry K."/>
            <person name="Miao Y."/>
            <person name="Rahimi M.J."/>
            <person name="Shen Q."/>
            <person name="Grigoriev I.V."/>
            <person name="Kubicek C.P."/>
            <person name="Druzhinina I.S."/>
        </authorList>
    </citation>
    <scope>NUCLEOTIDE SEQUENCE [LARGE SCALE GENOMIC DNA]</scope>
    <source>
        <strain evidence="3 4">CBS 433.97</strain>
    </source>
</reference>
<feature type="chain" id="PRO_5015557579" description="Secreted protein" evidence="2">
    <location>
        <begin position="25"/>
        <end position="136"/>
    </location>
</feature>
<keyword evidence="2" id="KW-0732">Signal</keyword>
<gene>
    <name evidence="3" type="ORF">M441DRAFT_449974</name>
</gene>
<organism evidence="3 4">
    <name type="scientific">Trichoderma asperellum (strain ATCC 204424 / CBS 433.97 / NBRC 101777)</name>
    <dbReference type="NCBI Taxonomy" id="1042311"/>
    <lineage>
        <taxon>Eukaryota</taxon>
        <taxon>Fungi</taxon>
        <taxon>Dikarya</taxon>
        <taxon>Ascomycota</taxon>
        <taxon>Pezizomycotina</taxon>
        <taxon>Sordariomycetes</taxon>
        <taxon>Hypocreomycetidae</taxon>
        <taxon>Hypocreales</taxon>
        <taxon>Hypocreaceae</taxon>
        <taxon>Trichoderma</taxon>
    </lineage>
</organism>
<protein>
    <recommendedName>
        <fullName evidence="5">Secreted protein</fullName>
    </recommendedName>
</protein>
<evidence type="ECO:0000256" key="2">
    <source>
        <dbReference type="SAM" id="SignalP"/>
    </source>
</evidence>
<dbReference type="EMBL" id="KZ679272">
    <property type="protein sequence ID" value="PTB35944.1"/>
    <property type="molecule type" value="Genomic_DNA"/>
</dbReference>
<evidence type="ECO:0000256" key="1">
    <source>
        <dbReference type="SAM" id="MobiDB-lite"/>
    </source>
</evidence>
<keyword evidence="4" id="KW-1185">Reference proteome</keyword>
<evidence type="ECO:0000313" key="4">
    <source>
        <dbReference type="Proteomes" id="UP000240493"/>
    </source>
</evidence>
<feature type="region of interest" description="Disordered" evidence="1">
    <location>
        <begin position="115"/>
        <end position="136"/>
    </location>
</feature>
<proteinExistence type="predicted"/>
<dbReference type="Proteomes" id="UP000240493">
    <property type="component" value="Unassembled WGS sequence"/>
</dbReference>
<accession>A0A2T3YTV2</accession>